<evidence type="ECO:0000313" key="2">
    <source>
        <dbReference type="EMBL" id="VDP92913.1"/>
    </source>
</evidence>
<organism evidence="2 3">
    <name type="scientific">Echinostoma caproni</name>
    <dbReference type="NCBI Taxonomy" id="27848"/>
    <lineage>
        <taxon>Eukaryota</taxon>
        <taxon>Metazoa</taxon>
        <taxon>Spiralia</taxon>
        <taxon>Lophotrochozoa</taxon>
        <taxon>Platyhelminthes</taxon>
        <taxon>Trematoda</taxon>
        <taxon>Digenea</taxon>
        <taxon>Plagiorchiida</taxon>
        <taxon>Echinostomata</taxon>
        <taxon>Echinostomatoidea</taxon>
        <taxon>Echinostomatidae</taxon>
        <taxon>Echinostoma</taxon>
    </lineage>
</organism>
<dbReference type="GO" id="GO:0007018">
    <property type="term" value="P:microtubule-based movement"/>
    <property type="evidence" value="ECO:0007669"/>
    <property type="project" value="InterPro"/>
</dbReference>
<dbReference type="InterPro" id="IPR013594">
    <property type="entry name" value="Dynein_heavy_tail"/>
</dbReference>
<evidence type="ECO:0000313" key="3">
    <source>
        <dbReference type="Proteomes" id="UP000272942"/>
    </source>
</evidence>
<protein>
    <recommendedName>
        <fullName evidence="1">Dynein heavy chain tail domain-containing protein</fullName>
    </recommendedName>
</protein>
<dbReference type="PANTHER" id="PTHR46532:SF13">
    <property type="entry name" value="CYTOPLASMIC DYNEIN 1 HEAVY CHAIN 1"/>
    <property type="match status" value="1"/>
</dbReference>
<gene>
    <name evidence="2" type="ORF">ECPE_LOCUS15641</name>
</gene>
<keyword evidence="3" id="KW-1185">Reference proteome</keyword>
<dbReference type="InterPro" id="IPR026983">
    <property type="entry name" value="DHC"/>
</dbReference>
<dbReference type="PANTHER" id="PTHR46532">
    <property type="entry name" value="MALE FERTILITY FACTOR KL5"/>
    <property type="match status" value="1"/>
</dbReference>
<dbReference type="AlphaFoldDB" id="A0A3P8L7U3"/>
<dbReference type="OrthoDB" id="286107at2759"/>
<dbReference type="EMBL" id="UZAN01061265">
    <property type="protein sequence ID" value="VDP92913.1"/>
    <property type="molecule type" value="Genomic_DNA"/>
</dbReference>
<feature type="domain" description="Dynein heavy chain tail" evidence="1">
    <location>
        <begin position="2"/>
        <end position="279"/>
    </location>
</feature>
<sequence>MEEYCEPLYRRDPVTMVDCLPKLINAVRLIYGVSTYYNTAENITSLLVKITNQMILACRAYIFDRGRRDMWTKPFADTVRRLIDCCRLNEAYQENFHRVKEELDRRPDSRKFDFSEIYIFGKFNIFCRRLQAIRDVLEQTEHYAQMQTSNIEGLAPLIGQYTTAVTQLTKKPLNVLDQRDTEVDEEFELFFERMKAIQTGLEELFASKLDLIPSAQMAIQVIQQFDQLRLVESAIEPGYFRALIQFSKEIDQVAREYKKHKDQPAIPWDMPPVAGSVQVSMAQAIGAYRRGILVP</sequence>
<evidence type="ECO:0000259" key="1">
    <source>
        <dbReference type="Pfam" id="PF08385"/>
    </source>
</evidence>
<dbReference type="GO" id="GO:0051959">
    <property type="term" value="F:dynein light intermediate chain binding"/>
    <property type="evidence" value="ECO:0007669"/>
    <property type="project" value="InterPro"/>
</dbReference>
<accession>A0A3P8L7U3</accession>
<dbReference type="Pfam" id="PF08385">
    <property type="entry name" value="DHC_N1"/>
    <property type="match status" value="1"/>
</dbReference>
<dbReference type="GO" id="GO:0045505">
    <property type="term" value="F:dynein intermediate chain binding"/>
    <property type="evidence" value="ECO:0007669"/>
    <property type="project" value="InterPro"/>
</dbReference>
<proteinExistence type="predicted"/>
<reference evidence="2 3" key="1">
    <citation type="submission" date="2018-11" db="EMBL/GenBank/DDBJ databases">
        <authorList>
            <consortium name="Pathogen Informatics"/>
        </authorList>
    </citation>
    <scope>NUCLEOTIDE SEQUENCE [LARGE SCALE GENOMIC DNA]</scope>
    <source>
        <strain evidence="2 3">Egypt</strain>
    </source>
</reference>
<name>A0A3P8L7U3_9TREM</name>
<dbReference type="Proteomes" id="UP000272942">
    <property type="component" value="Unassembled WGS sequence"/>
</dbReference>
<dbReference type="GO" id="GO:0005858">
    <property type="term" value="C:axonemal dynein complex"/>
    <property type="evidence" value="ECO:0007669"/>
    <property type="project" value="TreeGrafter"/>
</dbReference>